<dbReference type="Proteomes" id="UP000708148">
    <property type="component" value="Unassembled WGS sequence"/>
</dbReference>
<evidence type="ECO:0000256" key="5">
    <source>
        <dbReference type="ARBA" id="ARBA00023054"/>
    </source>
</evidence>
<proteinExistence type="inferred from homology"/>
<dbReference type="Pfam" id="PF10197">
    <property type="entry name" value="Cir_N"/>
    <property type="match status" value="1"/>
</dbReference>
<reference evidence="11" key="1">
    <citation type="submission" date="2020-12" db="EMBL/GenBank/DDBJ databases">
        <authorList>
            <person name="Iha C."/>
        </authorList>
    </citation>
    <scope>NUCLEOTIDE SEQUENCE</scope>
</reference>
<evidence type="ECO:0000313" key="11">
    <source>
        <dbReference type="EMBL" id="CAD7701668.1"/>
    </source>
</evidence>
<evidence type="ECO:0000256" key="2">
    <source>
        <dbReference type="ARBA" id="ARBA00006695"/>
    </source>
</evidence>
<organism evidence="11 12">
    <name type="scientific">Ostreobium quekettii</name>
    <dbReference type="NCBI Taxonomy" id="121088"/>
    <lineage>
        <taxon>Eukaryota</taxon>
        <taxon>Viridiplantae</taxon>
        <taxon>Chlorophyta</taxon>
        <taxon>core chlorophytes</taxon>
        <taxon>Ulvophyceae</taxon>
        <taxon>TCBD clade</taxon>
        <taxon>Bryopsidales</taxon>
        <taxon>Ostreobineae</taxon>
        <taxon>Ostreobiaceae</taxon>
        <taxon>Ostreobium</taxon>
    </lineage>
</organism>
<name>A0A8S1J6Z4_9CHLO</name>
<evidence type="ECO:0000256" key="3">
    <source>
        <dbReference type="ARBA" id="ARBA00022664"/>
    </source>
</evidence>
<dbReference type="GO" id="GO:0000398">
    <property type="term" value="P:mRNA splicing, via spliceosome"/>
    <property type="evidence" value="ECO:0007669"/>
    <property type="project" value="TreeGrafter"/>
</dbReference>
<evidence type="ECO:0000256" key="4">
    <source>
        <dbReference type="ARBA" id="ARBA00022728"/>
    </source>
</evidence>
<dbReference type="SMART" id="SM01083">
    <property type="entry name" value="Cir_N"/>
    <property type="match status" value="1"/>
</dbReference>
<dbReference type="EMBL" id="CAJHUC010001602">
    <property type="protein sequence ID" value="CAD7701668.1"/>
    <property type="molecule type" value="Genomic_DNA"/>
</dbReference>
<feature type="compositionally biased region" description="Basic and acidic residues" evidence="9">
    <location>
        <begin position="189"/>
        <end position="201"/>
    </location>
</feature>
<dbReference type="GO" id="GO:0005684">
    <property type="term" value="C:U2-type spliceosomal complex"/>
    <property type="evidence" value="ECO:0007669"/>
    <property type="project" value="TreeGrafter"/>
</dbReference>
<feature type="compositionally biased region" description="Basic and acidic residues" evidence="9">
    <location>
        <begin position="163"/>
        <end position="174"/>
    </location>
</feature>
<keyword evidence="3" id="KW-0507">mRNA processing</keyword>
<keyword evidence="12" id="KW-1185">Reference proteome</keyword>
<dbReference type="PANTHER" id="PTHR16196">
    <property type="entry name" value="CELL CYCLE CONTROL PROTEIN CWF25"/>
    <property type="match status" value="1"/>
</dbReference>
<accession>A0A8S1J6Z4</accession>
<dbReference type="Pfam" id="PF12542">
    <property type="entry name" value="CWC25"/>
    <property type="match status" value="1"/>
</dbReference>
<evidence type="ECO:0000259" key="10">
    <source>
        <dbReference type="SMART" id="SM01083"/>
    </source>
</evidence>
<feature type="coiled-coil region" evidence="8">
    <location>
        <begin position="26"/>
        <end position="60"/>
    </location>
</feature>
<evidence type="ECO:0000256" key="6">
    <source>
        <dbReference type="ARBA" id="ARBA00023187"/>
    </source>
</evidence>
<evidence type="ECO:0000256" key="9">
    <source>
        <dbReference type="SAM" id="MobiDB-lite"/>
    </source>
</evidence>
<evidence type="ECO:0000256" key="8">
    <source>
        <dbReference type="SAM" id="Coils"/>
    </source>
</evidence>
<keyword evidence="7" id="KW-0539">Nucleus</keyword>
<evidence type="ECO:0000256" key="7">
    <source>
        <dbReference type="ARBA" id="ARBA00023242"/>
    </source>
</evidence>
<keyword evidence="4" id="KW-0747">Spliceosome</keyword>
<dbReference type="InterPro" id="IPR051376">
    <property type="entry name" value="CWC25_splicing_factor"/>
</dbReference>
<evidence type="ECO:0000256" key="1">
    <source>
        <dbReference type="ARBA" id="ARBA00004123"/>
    </source>
</evidence>
<dbReference type="OrthoDB" id="21123at2759"/>
<sequence length="378" mass="44126">MGGGGPLAFLNKKTWHTGSLRVIEEVWKREQENQKEQQRLEELRKQVNEERQLQELERAAEAAGHGRKSERLDWMYAGGIAAKEDAERRQEEHALGKPVVLEEAKEESKCEKISVLPSFYTEDTPKSANETWARLHNDPLFMIKKHEQAAVQRVRNNPARMMAIKDEVKKLRSMKDKKKHKKHKKHKKESKEKGHKGENGSKKRRASSSPEPSPKRHRRAEHHGDHPKPEKDPRYGLAVKNEHVPEYKTSQRAAETRKRLEEAGRKKEEEERALRNQRHQRREYKVGRISEEERARRLAEMMGDADEHRQQRRKAVDSAKRQDRAEDLANEAGRSKLKPQEYSHAAANGVHGRSLEENVASRRYYSQRKGRETAGFRR</sequence>
<dbReference type="AlphaFoldDB" id="A0A8S1J6Z4"/>
<keyword evidence="5 8" id="KW-0175">Coiled coil</keyword>
<feature type="region of interest" description="Disordered" evidence="9">
    <location>
        <begin position="152"/>
        <end position="378"/>
    </location>
</feature>
<keyword evidence="6" id="KW-0508">mRNA splicing</keyword>
<feature type="compositionally biased region" description="Basic and acidic residues" evidence="9">
    <location>
        <begin position="369"/>
        <end position="378"/>
    </location>
</feature>
<feature type="compositionally biased region" description="Basic and acidic residues" evidence="9">
    <location>
        <begin position="283"/>
        <end position="327"/>
    </location>
</feature>
<comment type="similarity">
    <text evidence="2">Belongs to the CWC25 family.</text>
</comment>
<dbReference type="InterPro" id="IPR019339">
    <property type="entry name" value="CIR_N_dom"/>
</dbReference>
<feature type="compositionally biased region" description="Basic and acidic residues" evidence="9">
    <location>
        <begin position="254"/>
        <end position="274"/>
    </location>
</feature>
<feature type="compositionally biased region" description="Basic residues" evidence="9">
    <location>
        <begin position="175"/>
        <end position="188"/>
    </location>
</feature>
<protein>
    <recommendedName>
        <fullName evidence="10">CBF1-interacting co-repressor CIR N-terminal domain-containing protein</fullName>
    </recommendedName>
</protein>
<feature type="compositionally biased region" description="Basic and acidic residues" evidence="9">
    <location>
        <begin position="222"/>
        <end position="246"/>
    </location>
</feature>
<dbReference type="PANTHER" id="PTHR16196:SF0">
    <property type="entry name" value="PRE-MRNA-SPLICING FACTOR CWC25 HOMOLOG"/>
    <property type="match status" value="1"/>
</dbReference>
<comment type="subcellular location">
    <subcellularLocation>
        <location evidence="1">Nucleus</location>
    </subcellularLocation>
</comment>
<evidence type="ECO:0000313" key="12">
    <source>
        <dbReference type="Proteomes" id="UP000708148"/>
    </source>
</evidence>
<gene>
    <name evidence="11" type="ORF">OSTQU699_LOCUS7025</name>
</gene>
<dbReference type="InterPro" id="IPR022209">
    <property type="entry name" value="CWC25"/>
</dbReference>
<feature type="domain" description="CBF1-interacting co-repressor CIR N-terminal" evidence="10">
    <location>
        <begin position="14"/>
        <end position="50"/>
    </location>
</feature>
<comment type="caution">
    <text evidence="11">The sequence shown here is derived from an EMBL/GenBank/DDBJ whole genome shotgun (WGS) entry which is preliminary data.</text>
</comment>